<proteinExistence type="inferred from homology"/>
<dbReference type="AlphaFoldDB" id="A0A7W7W8P4"/>
<feature type="region of interest" description="Disordered" evidence="2">
    <location>
        <begin position="1"/>
        <end position="30"/>
    </location>
</feature>
<dbReference type="GO" id="GO:0005975">
    <property type="term" value="P:carbohydrate metabolic process"/>
    <property type="evidence" value="ECO:0007669"/>
    <property type="project" value="InterPro"/>
</dbReference>
<dbReference type="Gene3D" id="2.60.40.10">
    <property type="entry name" value="Immunoglobulins"/>
    <property type="match status" value="1"/>
</dbReference>
<sequence>MDNVSLKGGAEPDVYKPDTGPRVRVNMSGYLPKGPKNATLVTDETEAVGWKLRKGAEVVATGTSIPRGVDGGSGQNVHVIDFGSFTTPGTGYTLEADGETSRPFDLDGGFYERLRTDALNGAVCR</sequence>
<dbReference type="GO" id="GO:0008810">
    <property type="term" value="F:cellulase activity"/>
    <property type="evidence" value="ECO:0007669"/>
    <property type="project" value="InterPro"/>
</dbReference>
<dbReference type="CDD" id="cd02850">
    <property type="entry name" value="E_set_Cellulase_N"/>
    <property type="match status" value="1"/>
</dbReference>
<gene>
    <name evidence="4" type="ORF">FHR32_001609</name>
</gene>
<accession>A0A7W7W8P4</accession>
<dbReference type="SUPFAM" id="SSF81296">
    <property type="entry name" value="E set domains"/>
    <property type="match status" value="1"/>
</dbReference>
<evidence type="ECO:0000256" key="1">
    <source>
        <dbReference type="ARBA" id="ARBA00007072"/>
    </source>
</evidence>
<evidence type="ECO:0000256" key="2">
    <source>
        <dbReference type="SAM" id="MobiDB-lite"/>
    </source>
</evidence>
<comment type="caution">
    <text evidence="4">The sequence shown here is derived from an EMBL/GenBank/DDBJ whole genome shotgun (WGS) entry which is preliminary data.</text>
</comment>
<reference evidence="4 5" key="1">
    <citation type="submission" date="2020-08" db="EMBL/GenBank/DDBJ databases">
        <title>Sequencing the genomes of 1000 actinobacteria strains.</title>
        <authorList>
            <person name="Klenk H.-P."/>
        </authorList>
    </citation>
    <scope>NUCLEOTIDE SEQUENCE [LARGE SCALE GENOMIC DNA]</scope>
    <source>
        <strain evidence="4 5">DSM 43023</strain>
    </source>
</reference>
<protein>
    <recommendedName>
        <fullName evidence="3">Cellulase Ig-like domain-containing protein</fullName>
    </recommendedName>
</protein>
<dbReference type="InterPro" id="IPR004197">
    <property type="entry name" value="Cellulase_Ig-like"/>
</dbReference>
<dbReference type="Pfam" id="PF02927">
    <property type="entry name" value="CelD_N"/>
    <property type="match status" value="1"/>
</dbReference>
<evidence type="ECO:0000313" key="4">
    <source>
        <dbReference type="EMBL" id="MBB4937304.1"/>
    </source>
</evidence>
<evidence type="ECO:0000313" key="5">
    <source>
        <dbReference type="Proteomes" id="UP000534286"/>
    </source>
</evidence>
<dbReference type="Proteomes" id="UP000534286">
    <property type="component" value="Unassembled WGS sequence"/>
</dbReference>
<feature type="domain" description="Cellulase Ig-like" evidence="3">
    <location>
        <begin position="18"/>
        <end position="101"/>
    </location>
</feature>
<dbReference type="InterPro" id="IPR014756">
    <property type="entry name" value="Ig_E-set"/>
</dbReference>
<name>A0A7W7W8P4_9ACTN</name>
<dbReference type="InterPro" id="IPR013783">
    <property type="entry name" value="Ig-like_fold"/>
</dbReference>
<evidence type="ECO:0000259" key="3">
    <source>
        <dbReference type="Pfam" id="PF02927"/>
    </source>
</evidence>
<organism evidence="4 5">
    <name type="scientific">Streptosporangium album</name>
    <dbReference type="NCBI Taxonomy" id="47479"/>
    <lineage>
        <taxon>Bacteria</taxon>
        <taxon>Bacillati</taxon>
        <taxon>Actinomycetota</taxon>
        <taxon>Actinomycetes</taxon>
        <taxon>Streptosporangiales</taxon>
        <taxon>Streptosporangiaceae</taxon>
        <taxon>Streptosporangium</taxon>
    </lineage>
</organism>
<keyword evidence="5" id="KW-1185">Reference proteome</keyword>
<dbReference type="RefSeq" id="WP_312882149.1">
    <property type="nucleotide sequence ID" value="NZ_BAABEK010000042.1"/>
</dbReference>
<comment type="similarity">
    <text evidence="1">Belongs to the glycosyl hydrolase 9 (cellulase E) family.</text>
</comment>
<dbReference type="EMBL" id="JACHJU010000001">
    <property type="protein sequence ID" value="MBB4937304.1"/>
    <property type="molecule type" value="Genomic_DNA"/>
</dbReference>